<dbReference type="Proteomes" id="UP000240586">
    <property type="component" value="Segment"/>
</dbReference>
<dbReference type="EMBL" id="MF919542">
    <property type="protein sequence ID" value="ATS93169.1"/>
    <property type="molecule type" value="Genomic_DNA"/>
</dbReference>
<evidence type="ECO:0000313" key="2">
    <source>
        <dbReference type="Proteomes" id="UP000240586"/>
    </source>
</evidence>
<reference evidence="1 2" key="1">
    <citation type="submission" date="2017-09" db="EMBL/GenBank/DDBJ databases">
        <authorList>
            <person name="Choi Z."/>
            <person name="Grubb S."/>
            <person name="Kuchan S."/>
            <person name="Pennathur K."/>
            <person name="Roskowski K."/>
            <person name="Garlena R.A."/>
            <person name="Russell D.A."/>
            <person name="Pope W.H."/>
            <person name="Jacobs-Sera D."/>
            <person name="Hatfull G.F."/>
        </authorList>
    </citation>
    <scope>NUCLEOTIDE SEQUENCE [LARGE SCALE GENOMIC DNA]</scope>
</reference>
<gene>
    <name evidence="1" type="ORF">SEA_PATIO_88</name>
</gene>
<keyword evidence="2" id="KW-1185">Reference proteome</keyword>
<organism evidence="1 2">
    <name type="scientific">Gordonia phage Patio</name>
    <dbReference type="NCBI Taxonomy" id="2041515"/>
    <lineage>
        <taxon>Viruses</taxon>
        <taxon>Duplodnaviria</taxon>
        <taxon>Heunggongvirae</taxon>
        <taxon>Uroviricota</taxon>
        <taxon>Caudoviricetes</taxon>
        <taxon>Zierdtviridae</taxon>
        <taxon>Emilbogenvirinae</taxon>
        <taxon>Skysandvirus</taxon>
        <taxon>Skysandvirus patio</taxon>
    </lineage>
</organism>
<protein>
    <submittedName>
        <fullName evidence="1">Uncharacterized protein</fullName>
    </submittedName>
</protein>
<evidence type="ECO:0000313" key="1">
    <source>
        <dbReference type="EMBL" id="ATS93169.1"/>
    </source>
</evidence>
<name>A0A2D2W537_9CAUD</name>
<accession>A0A2D2W537</accession>
<sequence>MIIHTAEEPGRIVTGEVWSASRPATINVIMPSIYNADGNNVYPRPSGPIVEAVRTAVMRAFREHRPGLVQRYPDAVVTVTPCHTPRGRYRYTVWSHQP</sequence>
<proteinExistence type="predicted"/>